<organism evidence="1 2">
    <name type="scientific">Dorcoceras hygrometricum</name>
    <dbReference type="NCBI Taxonomy" id="472368"/>
    <lineage>
        <taxon>Eukaryota</taxon>
        <taxon>Viridiplantae</taxon>
        <taxon>Streptophyta</taxon>
        <taxon>Embryophyta</taxon>
        <taxon>Tracheophyta</taxon>
        <taxon>Spermatophyta</taxon>
        <taxon>Magnoliopsida</taxon>
        <taxon>eudicotyledons</taxon>
        <taxon>Gunneridae</taxon>
        <taxon>Pentapetalae</taxon>
        <taxon>asterids</taxon>
        <taxon>lamiids</taxon>
        <taxon>Lamiales</taxon>
        <taxon>Gesneriaceae</taxon>
        <taxon>Didymocarpoideae</taxon>
        <taxon>Trichosporeae</taxon>
        <taxon>Loxocarpinae</taxon>
        <taxon>Dorcoceras</taxon>
    </lineage>
</organism>
<gene>
    <name evidence="1" type="ORF">F511_25118</name>
</gene>
<dbReference type="AlphaFoldDB" id="A0A2Z7BKG6"/>
<keyword evidence="2" id="KW-1185">Reference proteome</keyword>
<name>A0A2Z7BKG6_9LAMI</name>
<evidence type="ECO:0000313" key="2">
    <source>
        <dbReference type="Proteomes" id="UP000250235"/>
    </source>
</evidence>
<evidence type="ECO:0000313" key="1">
    <source>
        <dbReference type="EMBL" id="KZV33859.1"/>
    </source>
</evidence>
<sequence length="269" mass="28945">MNGFSSSNWPETNFRRRSAATAAAATAYSREGGGVGIQLAVGPQPLWLRNHNSGPAQRIMVKRLATSPHDPLGITDSACKNQCLWLLKDLVTTDSACKNQWLAYSTVLSIHISRSDQRPLVNHSIGYPRMSASGESSTTMHRILHASGSHPIPMPYDPNRLFPVNFPTALSFRCKAAVFSGVFLRSFKTPTMCVPAVAVGINWSSSASLYFSRWCISAYPAVACDQLLPSAVALSFIHSISIISFAIHCFPGYSAGRGFDPAGGAPGGR</sequence>
<dbReference type="EMBL" id="KV005659">
    <property type="protein sequence ID" value="KZV33859.1"/>
    <property type="molecule type" value="Genomic_DNA"/>
</dbReference>
<reference evidence="1 2" key="1">
    <citation type="journal article" date="2015" name="Proc. Natl. Acad. Sci. U.S.A.">
        <title>The resurrection genome of Boea hygrometrica: A blueprint for survival of dehydration.</title>
        <authorList>
            <person name="Xiao L."/>
            <person name="Yang G."/>
            <person name="Zhang L."/>
            <person name="Yang X."/>
            <person name="Zhao S."/>
            <person name="Ji Z."/>
            <person name="Zhou Q."/>
            <person name="Hu M."/>
            <person name="Wang Y."/>
            <person name="Chen M."/>
            <person name="Xu Y."/>
            <person name="Jin H."/>
            <person name="Xiao X."/>
            <person name="Hu G."/>
            <person name="Bao F."/>
            <person name="Hu Y."/>
            <person name="Wan P."/>
            <person name="Li L."/>
            <person name="Deng X."/>
            <person name="Kuang T."/>
            <person name="Xiang C."/>
            <person name="Zhu J.K."/>
            <person name="Oliver M.J."/>
            <person name="He Y."/>
        </authorList>
    </citation>
    <scope>NUCLEOTIDE SEQUENCE [LARGE SCALE GENOMIC DNA]</scope>
    <source>
        <strain evidence="2">cv. XS01</strain>
    </source>
</reference>
<dbReference type="Proteomes" id="UP000250235">
    <property type="component" value="Unassembled WGS sequence"/>
</dbReference>
<proteinExistence type="predicted"/>
<accession>A0A2Z7BKG6</accession>
<protein>
    <submittedName>
        <fullName evidence="1">Isoamylase 2, chloroplastic-like</fullName>
    </submittedName>
</protein>